<evidence type="ECO:0000313" key="3">
    <source>
        <dbReference type="Proteomes" id="UP000469421"/>
    </source>
</evidence>
<evidence type="ECO:0000313" key="2">
    <source>
        <dbReference type="EMBL" id="MQX53546.1"/>
    </source>
</evidence>
<feature type="chain" id="PRO_5026878053" description="Porin" evidence="1">
    <location>
        <begin position="30"/>
        <end position="411"/>
    </location>
</feature>
<organism evidence="2 3">
    <name type="scientific">Alcanivorax sediminis</name>
    <dbReference type="NCBI Taxonomy" id="2663008"/>
    <lineage>
        <taxon>Bacteria</taxon>
        <taxon>Pseudomonadati</taxon>
        <taxon>Pseudomonadota</taxon>
        <taxon>Gammaproteobacteria</taxon>
        <taxon>Oceanospirillales</taxon>
        <taxon>Alcanivoracaceae</taxon>
        <taxon>Alcanivorax</taxon>
    </lineage>
</organism>
<keyword evidence="1" id="KW-0732">Signal</keyword>
<sequence>MRTPCNSALRPVRAGLTCLLLCAVPLAQAAPFTARLSLTGTTGYAQPGDIGYVDEDNRTLSADQQTARLMADPVTDFGDFSAHLRLVRLRQEKVSFNDASINQFRWRDLSSDWVNETAADRQTRAGHEIDRLSWRYMTEVFAVTAGRQAIDWGTGRLWQPLNVFGAFAPTDLDTEFKPGVDALQVETWPADFSSLAFAAVAAPEHSDHAASGAAYYRGQVGEQSELLLLAASVNRDQIFGAGWESAIGGMGWRLETSVYDLEEADETPVFAVAGVDYRFASEWVAVAEWYYQSTGASTEGELLSFQTDPFIPFTLKQQLARNVLGLALERELSPLWRGSYLLLTSGLEDEEGELHASFLHQINLHYSVSNESELLLSLATGGGKGINSSGAGHSEFGAIPASLTLRWQVYF</sequence>
<dbReference type="AlphaFoldDB" id="A0A6N7LVY9"/>
<proteinExistence type="predicted"/>
<keyword evidence="3" id="KW-1185">Reference proteome</keyword>
<dbReference type="EMBL" id="WIRE01000001">
    <property type="protein sequence ID" value="MQX53546.1"/>
    <property type="molecule type" value="Genomic_DNA"/>
</dbReference>
<evidence type="ECO:0000256" key="1">
    <source>
        <dbReference type="SAM" id="SignalP"/>
    </source>
</evidence>
<gene>
    <name evidence="2" type="ORF">GFN93_09820</name>
</gene>
<name>A0A6N7LVY9_9GAMM</name>
<comment type="caution">
    <text evidence="2">The sequence shown here is derived from an EMBL/GenBank/DDBJ whole genome shotgun (WGS) entry which is preliminary data.</text>
</comment>
<dbReference type="RefSeq" id="WP_153500926.1">
    <property type="nucleotide sequence ID" value="NZ_WIRE01000001.1"/>
</dbReference>
<protein>
    <recommendedName>
        <fullName evidence="4">Porin</fullName>
    </recommendedName>
</protein>
<accession>A0A6N7LVY9</accession>
<feature type="signal peptide" evidence="1">
    <location>
        <begin position="1"/>
        <end position="29"/>
    </location>
</feature>
<dbReference type="Proteomes" id="UP000469421">
    <property type="component" value="Unassembled WGS sequence"/>
</dbReference>
<reference evidence="2 3" key="1">
    <citation type="submission" date="2019-10" db="EMBL/GenBank/DDBJ databases">
        <title>Alcanivorax sp.PA15-N-34 draft genome sequence.</title>
        <authorList>
            <person name="Liao X."/>
            <person name="Shao Z."/>
        </authorList>
    </citation>
    <scope>NUCLEOTIDE SEQUENCE [LARGE SCALE GENOMIC DNA]</scope>
    <source>
        <strain evidence="2 3">PA15-N-34</strain>
    </source>
</reference>
<evidence type="ECO:0008006" key="4">
    <source>
        <dbReference type="Google" id="ProtNLM"/>
    </source>
</evidence>